<gene>
    <name evidence="1" type="ORF">GPUH_LOCUS7872</name>
</gene>
<dbReference type="WBParaSite" id="GPUH_0000787901-mRNA-1">
    <property type="protein sequence ID" value="GPUH_0000787901-mRNA-1"/>
    <property type="gene ID" value="GPUH_0000787901"/>
</dbReference>
<reference evidence="3" key="1">
    <citation type="submission" date="2016-06" db="UniProtKB">
        <authorList>
            <consortium name="WormBaseParasite"/>
        </authorList>
    </citation>
    <scope>IDENTIFICATION</scope>
</reference>
<dbReference type="Proteomes" id="UP000271098">
    <property type="component" value="Unassembled WGS sequence"/>
</dbReference>
<dbReference type="EMBL" id="UYRT01021443">
    <property type="protein sequence ID" value="VDK59958.1"/>
    <property type="molecule type" value="Genomic_DNA"/>
</dbReference>
<evidence type="ECO:0000313" key="3">
    <source>
        <dbReference type="WBParaSite" id="GPUH_0000787901-mRNA-1"/>
    </source>
</evidence>
<reference evidence="1 2" key="2">
    <citation type="submission" date="2018-11" db="EMBL/GenBank/DDBJ databases">
        <authorList>
            <consortium name="Pathogen Informatics"/>
        </authorList>
    </citation>
    <scope>NUCLEOTIDE SEQUENCE [LARGE SCALE GENOMIC DNA]</scope>
</reference>
<name>A0A183DGM9_9BILA</name>
<keyword evidence="2" id="KW-1185">Reference proteome</keyword>
<sequence>MKLQNGKWNQWEEELECGIEKSSLLDALEEWNGWVLVALGLCGLDPRTLNSNPAASSSFMCPIWAFIYLPALGLKPFHLIIKRLIEQ</sequence>
<organism evidence="3">
    <name type="scientific">Gongylonema pulchrum</name>
    <dbReference type="NCBI Taxonomy" id="637853"/>
    <lineage>
        <taxon>Eukaryota</taxon>
        <taxon>Metazoa</taxon>
        <taxon>Ecdysozoa</taxon>
        <taxon>Nematoda</taxon>
        <taxon>Chromadorea</taxon>
        <taxon>Rhabditida</taxon>
        <taxon>Spirurina</taxon>
        <taxon>Spiruromorpha</taxon>
        <taxon>Spiruroidea</taxon>
        <taxon>Gongylonematidae</taxon>
        <taxon>Gongylonema</taxon>
    </lineage>
</organism>
<proteinExistence type="predicted"/>
<protein>
    <submittedName>
        <fullName evidence="3">Transmembrane protein</fullName>
    </submittedName>
</protein>
<evidence type="ECO:0000313" key="2">
    <source>
        <dbReference type="Proteomes" id="UP000271098"/>
    </source>
</evidence>
<evidence type="ECO:0000313" key="1">
    <source>
        <dbReference type="EMBL" id="VDK59958.1"/>
    </source>
</evidence>
<accession>A0A183DGM9</accession>
<dbReference type="AlphaFoldDB" id="A0A183DGM9"/>